<proteinExistence type="predicted"/>
<reference evidence="1 2" key="1">
    <citation type="submission" date="2018-06" db="EMBL/GenBank/DDBJ databases">
        <title>A transcriptomic atlas of mushroom development highlights an independent origin of complex multicellularity.</title>
        <authorList>
            <consortium name="DOE Joint Genome Institute"/>
            <person name="Krizsan K."/>
            <person name="Almasi E."/>
            <person name="Merenyi Z."/>
            <person name="Sahu N."/>
            <person name="Viragh M."/>
            <person name="Koszo T."/>
            <person name="Mondo S."/>
            <person name="Kiss B."/>
            <person name="Balint B."/>
            <person name="Kues U."/>
            <person name="Barry K."/>
            <person name="Hegedus J.C."/>
            <person name="Henrissat B."/>
            <person name="Johnson J."/>
            <person name="Lipzen A."/>
            <person name="Ohm R."/>
            <person name="Nagy I."/>
            <person name="Pangilinan J."/>
            <person name="Yan J."/>
            <person name="Xiong Y."/>
            <person name="Grigoriev I.V."/>
            <person name="Hibbett D.S."/>
            <person name="Nagy L.G."/>
        </authorList>
    </citation>
    <scope>NUCLEOTIDE SEQUENCE [LARGE SCALE GENOMIC DNA]</scope>
    <source>
        <strain evidence="1 2">SZMC22713</strain>
    </source>
</reference>
<keyword evidence="2" id="KW-1185">Reference proteome</keyword>
<gene>
    <name evidence="1" type="ORF">BD410DRAFT_846733</name>
</gene>
<dbReference type="EMBL" id="ML170505">
    <property type="protein sequence ID" value="TDL13659.1"/>
    <property type="molecule type" value="Genomic_DNA"/>
</dbReference>
<dbReference type="Proteomes" id="UP000294933">
    <property type="component" value="Unassembled WGS sequence"/>
</dbReference>
<dbReference type="VEuPathDB" id="FungiDB:BD410DRAFT_846733"/>
<evidence type="ECO:0000313" key="1">
    <source>
        <dbReference type="EMBL" id="TDL13659.1"/>
    </source>
</evidence>
<protein>
    <submittedName>
        <fullName evidence="1">Uncharacterized protein</fullName>
    </submittedName>
</protein>
<dbReference type="AlphaFoldDB" id="A0A4Y7PGK1"/>
<name>A0A4Y7PGK1_9AGAM</name>
<sequence>MPRIRSPELAQVIMHRYYSYRWHAIPIAFPTNVDPKGHLKRAGGSTYVRLADNVVEYHGKEQTVVNNELVDDFQPIGPASFTIGQIVKAQVTFAMIPTSATKRKLLVTPPDDVKFAGKY</sequence>
<evidence type="ECO:0000313" key="2">
    <source>
        <dbReference type="Proteomes" id="UP000294933"/>
    </source>
</evidence>
<accession>A0A4Y7PGK1</accession>
<organism evidence="1 2">
    <name type="scientific">Rickenella mellea</name>
    <dbReference type="NCBI Taxonomy" id="50990"/>
    <lineage>
        <taxon>Eukaryota</taxon>
        <taxon>Fungi</taxon>
        <taxon>Dikarya</taxon>
        <taxon>Basidiomycota</taxon>
        <taxon>Agaricomycotina</taxon>
        <taxon>Agaricomycetes</taxon>
        <taxon>Hymenochaetales</taxon>
        <taxon>Rickenellaceae</taxon>
        <taxon>Rickenella</taxon>
    </lineage>
</organism>
<dbReference type="OrthoDB" id="3067373at2759"/>